<dbReference type="InterPro" id="IPR009057">
    <property type="entry name" value="Homeodomain-like_sf"/>
</dbReference>
<evidence type="ECO:0000313" key="5">
    <source>
        <dbReference type="Proteomes" id="UP000222788"/>
    </source>
</evidence>
<dbReference type="InterPro" id="IPR001005">
    <property type="entry name" value="SANT/Myb"/>
</dbReference>
<proteinExistence type="predicted"/>
<dbReference type="PANTHER" id="PTHR45614">
    <property type="entry name" value="MYB PROTEIN-RELATED"/>
    <property type="match status" value="1"/>
</dbReference>
<dbReference type="AlphaFoldDB" id="A0A2C5X0S2"/>
<gene>
    <name evidence="4" type="ORF">CFIMG_002220RA</name>
</gene>
<feature type="domain" description="Myb-like" evidence="2">
    <location>
        <begin position="220"/>
        <end position="269"/>
    </location>
</feature>
<dbReference type="PANTHER" id="PTHR45614:SF238">
    <property type="entry name" value="MYB-LIKE TRANSCRIPTION FACTOR (EUROFUNG)"/>
    <property type="match status" value="1"/>
</dbReference>
<dbReference type="GO" id="GO:0000278">
    <property type="term" value="P:mitotic cell cycle"/>
    <property type="evidence" value="ECO:0007669"/>
    <property type="project" value="TreeGrafter"/>
</dbReference>
<evidence type="ECO:0000313" key="4">
    <source>
        <dbReference type="EMBL" id="PHH51643.1"/>
    </source>
</evidence>
<feature type="compositionally biased region" description="Polar residues" evidence="1">
    <location>
        <begin position="163"/>
        <end position="172"/>
    </location>
</feature>
<feature type="compositionally biased region" description="Low complexity" evidence="1">
    <location>
        <begin position="73"/>
        <end position="142"/>
    </location>
</feature>
<protein>
    <submittedName>
        <fullName evidence="4">Uncharacterized protein</fullName>
    </submittedName>
</protein>
<comment type="caution">
    <text evidence="4">The sequence shown here is derived from an EMBL/GenBank/DDBJ whole genome shotgun (WGS) entry which is preliminary data.</text>
</comment>
<dbReference type="GO" id="GO:0005634">
    <property type="term" value="C:nucleus"/>
    <property type="evidence" value="ECO:0007669"/>
    <property type="project" value="TreeGrafter"/>
</dbReference>
<evidence type="ECO:0000259" key="2">
    <source>
        <dbReference type="PROSITE" id="PS50090"/>
    </source>
</evidence>
<dbReference type="Gene3D" id="1.10.10.60">
    <property type="entry name" value="Homeodomain-like"/>
    <property type="match status" value="1"/>
</dbReference>
<name>A0A2C5X0S2_9PEZI</name>
<dbReference type="Pfam" id="PF00249">
    <property type="entry name" value="Myb_DNA-binding"/>
    <property type="match status" value="1"/>
</dbReference>
<feature type="domain" description="HTH myb-type" evidence="3">
    <location>
        <begin position="220"/>
        <end position="273"/>
    </location>
</feature>
<evidence type="ECO:0000259" key="3">
    <source>
        <dbReference type="PROSITE" id="PS51294"/>
    </source>
</evidence>
<accession>A0A2C5X0S2</accession>
<reference evidence="4 5" key="1">
    <citation type="journal article" date="2013" name="Fungal Biol.">
        <title>Analysis of microsatellite markers in the genome of the plant pathogen Ceratocystis fimbriata.</title>
        <authorList>
            <person name="Simpson M.C."/>
            <person name="Wilken P.M."/>
            <person name="Coetzee M.P."/>
            <person name="Wingfield M.J."/>
            <person name="Wingfield B.D."/>
        </authorList>
    </citation>
    <scope>NUCLEOTIDE SEQUENCE [LARGE SCALE GENOMIC DNA]</scope>
    <source>
        <strain evidence="4 5">CBS 114723</strain>
    </source>
</reference>
<dbReference type="InterPro" id="IPR017930">
    <property type="entry name" value="Myb_dom"/>
</dbReference>
<feature type="region of interest" description="Disordered" evidence="1">
    <location>
        <begin position="62"/>
        <end position="172"/>
    </location>
</feature>
<dbReference type="PROSITE" id="PS50090">
    <property type="entry name" value="MYB_LIKE"/>
    <property type="match status" value="1"/>
</dbReference>
<dbReference type="STRING" id="1035309.A0A2C5X0S2"/>
<dbReference type="SMART" id="SM00717">
    <property type="entry name" value="SANT"/>
    <property type="match status" value="2"/>
</dbReference>
<dbReference type="EMBL" id="APWK03000089">
    <property type="protein sequence ID" value="PHH51643.1"/>
    <property type="molecule type" value="Genomic_DNA"/>
</dbReference>
<dbReference type="Proteomes" id="UP000222788">
    <property type="component" value="Unassembled WGS sequence"/>
</dbReference>
<organism evidence="4 5">
    <name type="scientific">Ceratocystis fimbriata CBS 114723</name>
    <dbReference type="NCBI Taxonomy" id="1035309"/>
    <lineage>
        <taxon>Eukaryota</taxon>
        <taxon>Fungi</taxon>
        <taxon>Dikarya</taxon>
        <taxon>Ascomycota</taxon>
        <taxon>Pezizomycotina</taxon>
        <taxon>Sordariomycetes</taxon>
        <taxon>Hypocreomycetidae</taxon>
        <taxon>Microascales</taxon>
        <taxon>Ceratocystidaceae</taxon>
        <taxon>Ceratocystis</taxon>
    </lineage>
</organism>
<feature type="region of interest" description="Disordered" evidence="1">
    <location>
        <begin position="200"/>
        <end position="229"/>
    </location>
</feature>
<sequence length="326" mass="35708">MSVSPNDQAIMHQWQVGIVPDLTFFNNTNPQDGIQRYSTAPHQYQNPADVNRRNDRMEYSFAQSAQPGSHPHPNQQPMAVPQQPNQPQAPTQQSTQQTTPVSVPVPVPSSQGSSAHQTPQQQSQQQPSQQQSQAQAQPQVQPLVTTPGSTRNRKRTAPGAVPQTPTSASSIAGTAVTVSPITAPLSATDQVAPPTVPGTVSVGTDGTDAVTPVTPAPPAKKSRTNTPWTPAEEQRLKQMRDAGNSWAEIAKTFPARTEGSVKKHWYKDMHYAEFAEDESQALLNAMKEYENNRWKFIGQKVGKPAKACEQYAKEHFPDQFPPNKQR</sequence>
<evidence type="ECO:0000256" key="1">
    <source>
        <dbReference type="SAM" id="MobiDB-lite"/>
    </source>
</evidence>
<dbReference type="GO" id="GO:0045944">
    <property type="term" value="P:positive regulation of transcription by RNA polymerase II"/>
    <property type="evidence" value="ECO:0007669"/>
    <property type="project" value="TreeGrafter"/>
</dbReference>
<reference evidence="4 5" key="2">
    <citation type="journal article" date="2013" name="IMA Fungus">
        <title>IMA Genome-F 1: Ceratocystis fimbriata: Draft nuclear genome sequence for the plant pathogen, Ceratocystis fimbriata.</title>
        <authorList>
            <person name="Wilken P.M."/>
            <person name="Steenkamp E.T."/>
            <person name="Wingfield M.J."/>
            <person name="de Beer Z.W."/>
            <person name="Wingfield B.D."/>
        </authorList>
    </citation>
    <scope>NUCLEOTIDE SEQUENCE [LARGE SCALE GENOMIC DNA]</scope>
    <source>
        <strain evidence="4 5">CBS 114723</strain>
    </source>
</reference>
<dbReference type="OrthoDB" id="2143914at2759"/>
<keyword evidence="5" id="KW-1185">Reference proteome</keyword>
<dbReference type="CDD" id="cd00167">
    <property type="entry name" value="SANT"/>
    <property type="match status" value="2"/>
</dbReference>
<dbReference type="GO" id="GO:0000978">
    <property type="term" value="F:RNA polymerase II cis-regulatory region sequence-specific DNA binding"/>
    <property type="evidence" value="ECO:0007669"/>
    <property type="project" value="TreeGrafter"/>
</dbReference>
<dbReference type="PROSITE" id="PS51294">
    <property type="entry name" value="HTH_MYB"/>
    <property type="match status" value="1"/>
</dbReference>
<dbReference type="GO" id="GO:0000981">
    <property type="term" value="F:DNA-binding transcription factor activity, RNA polymerase II-specific"/>
    <property type="evidence" value="ECO:0007669"/>
    <property type="project" value="TreeGrafter"/>
</dbReference>
<dbReference type="SUPFAM" id="SSF46689">
    <property type="entry name" value="Homeodomain-like"/>
    <property type="match status" value="1"/>
</dbReference>
<dbReference type="InterPro" id="IPR050560">
    <property type="entry name" value="MYB_TF"/>
</dbReference>